<keyword evidence="2" id="KW-0378">Hydrolase</keyword>
<dbReference type="InterPro" id="IPR029058">
    <property type="entry name" value="AB_hydrolase_fold"/>
</dbReference>
<dbReference type="Gene3D" id="3.40.50.1820">
    <property type="entry name" value="alpha/beta hydrolase"/>
    <property type="match status" value="1"/>
</dbReference>
<evidence type="ECO:0000259" key="1">
    <source>
        <dbReference type="Pfam" id="PF12697"/>
    </source>
</evidence>
<proteinExistence type="predicted"/>
<name>A0AAU7ART0_9ACTN</name>
<feature type="domain" description="AB hydrolase-1" evidence="1">
    <location>
        <begin position="4"/>
        <end position="233"/>
    </location>
</feature>
<dbReference type="PRINTS" id="PR00111">
    <property type="entry name" value="ABHYDROLASE"/>
</dbReference>
<dbReference type="GO" id="GO:0016787">
    <property type="term" value="F:hydrolase activity"/>
    <property type="evidence" value="ECO:0007669"/>
    <property type="project" value="UniProtKB-KW"/>
</dbReference>
<protein>
    <submittedName>
        <fullName evidence="2">Aminoacrylate hydrolase RutD</fullName>
        <ecNumber evidence="2">3.5.1.-</ecNumber>
    </submittedName>
</protein>
<evidence type="ECO:0000313" key="2">
    <source>
        <dbReference type="EMBL" id="XAY04340.1"/>
    </source>
</evidence>
<dbReference type="PANTHER" id="PTHR46438:SF11">
    <property type="entry name" value="LIPASE-RELATED"/>
    <property type="match status" value="1"/>
</dbReference>
<dbReference type="KEGG" id="parq:DSM112329_01173"/>
<dbReference type="InterPro" id="IPR000073">
    <property type="entry name" value="AB_hydrolase_1"/>
</dbReference>
<organism evidence="2">
    <name type="scientific">Paraconexibacter sp. AEG42_29</name>
    <dbReference type="NCBI Taxonomy" id="2997339"/>
    <lineage>
        <taxon>Bacteria</taxon>
        <taxon>Bacillati</taxon>
        <taxon>Actinomycetota</taxon>
        <taxon>Thermoleophilia</taxon>
        <taxon>Solirubrobacterales</taxon>
        <taxon>Paraconexibacteraceae</taxon>
        <taxon>Paraconexibacter</taxon>
    </lineage>
</organism>
<dbReference type="SUPFAM" id="SSF53474">
    <property type="entry name" value="alpha/beta-Hydrolases"/>
    <property type="match status" value="1"/>
</dbReference>
<dbReference type="PANTHER" id="PTHR46438">
    <property type="entry name" value="ALPHA/BETA-HYDROLASES SUPERFAMILY PROTEIN"/>
    <property type="match status" value="1"/>
</dbReference>
<dbReference type="EMBL" id="CP114014">
    <property type="protein sequence ID" value="XAY04340.1"/>
    <property type="molecule type" value="Genomic_DNA"/>
</dbReference>
<sequence length="242" mass="25721">MDTWRTWELVLPRLERRHDVLAPTLPGHAGGSPLPPDVDDDAIVDMLERTLDEAGWATAHIAGNSLGGYLALRLAARGRARSVVAFAPAGGWAVGDPAFAAVLRMQADLHTQTRAAAAQAVLSAGTPTGRRAATRLLTVRYEHLPEDLVAHLTLGVAACDALPLIEAALRTGYSLDAAAVACPVRVVWGTDDVLLPWPSTAVRFREDWLPHADWVELDGVGHAPQLDVPLEAAELILGLTAA</sequence>
<dbReference type="Pfam" id="PF12697">
    <property type="entry name" value="Abhydrolase_6"/>
    <property type="match status" value="1"/>
</dbReference>
<dbReference type="AlphaFoldDB" id="A0AAU7ART0"/>
<reference evidence="2" key="1">
    <citation type="submission" date="2022-12" db="EMBL/GenBank/DDBJ databases">
        <title>Paraconexibacter alkalitolerans sp. nov. and Baekduia alba sp. nov., isolated from soil and emended description of the genera Paraconexibacter (Chun et al., 2020) and Baekduia (An et al., 2020).</title>
        <authorList>
            <person name="Vieira S."/>
            <person name="Huber K.J."/>
            <person name="Geppert A."/>
            <person name="Wolf J."/>
            <person name="Neumann-Schaal M."/>
            <person name="Muesken M."/>
            <person name="Overmann J."/>
        </authorList>
    </citation>
    <scope>NUCLEOTIDE SEQUENCE</scope>
    <source>
        <strain evidence="2">AEG42_29</strain>
    </source>
</reference>
<gene>
    <name evidence="2" type="primary">rutD_2</name>
    <name evidence="2" type="ORF">DSM112329_01173</name>
</gene>
<accession>A0AAU7ART0</accession>
<dbReference type="EC" id="3.5.1.-" evidence="2"/>